<sequence length="123" mass="13712">MNHVDDVLDALGRDLGLTMLRFDARGHVSLRFASGRRFGFEKHDDALVLFVAEPVPHALGERLLDAMQRADASQAPPWPVQVVVQDHAGQPALLAVAHLGARSLSFREARRLLTFLDEWNPPR</sequence>
<organism evidence="1 2">
    <name type="scientific">Robbsia betulipollinis</name>
    <dbReference type="NCBI Taxonomy" id="2981849"/>
    <lineage>
        <taxon>Bacteria</taxon>
        <taxon>Pseudomonadati</taxon>
        <taxon>Pseudomonadota</taxon>
        <taxon>Betaproteobacteria</taxon>
        <taxon>Burkholderiales</taxon>
        <taxon>Burkholderiaceae</taxon>
        <taxon>Robbsia</taxon>
    </lineage>
</organism>
<evidence type="ECO:0000313" key="2">
    <source>
        <dbReference type="Proteomes" id="UP001082899"/>
    </source>
</evidence>
<gene>
    <name evidence="1" type="ORF">OVY01_08485</name>
</gene>
<name>A0ABT3ZLW3_9BURK</name>
<evidence type="ECO:0000313" key="1">
    <source>
        <dbReference type="EMBL" id="MCY0387270.1"/>
    </source>
</evidence>
<keyword evidence="2" id="KW-1185">Reference proteome</keyword>
<accession>A0ABT3ZLW3</accession>
<dbReference type="EMBL" id="JAPMXC010000001">
    <property type="protein sequence ID" value="MCY0387270.1"/>
    <property type="molecule type" value="Genomic_DNA"/>
</dbReference>
<reference evidence="1" key="1">
    <citation type="submission" date="2022-11" db="EMBL/GenBank/DDBJ databases">
        <title>Robbsia betulipollinis sp. nov., isolated from pollen of birch (Betula pendula).</title>
        <authorList>
            <person name="Shi H."/>
            <person name="Ambika Manirajan B."/>
            <person name="Ratering S."/>
            <person name="Geissler-Plaum R."/>
            <person name="Schnell S."/>
        </authorList>
    </citation>
    <scope>NUCLEOTIDE SEQUENCE</scope>
    <source>
        <strain evidence="1">Bb-Pol-6</strain>
    </source>
</reference>
<proteinExistence type="predicted"/>
<dbReference type="Proteomes" id="UP001082899">
    <property type="component" value="Unassembled WGS sequence"/>
</dbReference>
<dbReference type="SUPFAM" id="SSF69635">
    <property type="entry name" value="Type III secretory system chaperone-like"/>
    <property type="match status" value="1"/>
</dbReference>
<protein>
    <recommendedName>
        <fullName evidence="3">Type III secretion chaperone SycN</fullName>
    </recommendedName>
</protein>
<dbReference type="Gene3D" id="3.30.1460.10">
    <property type="match status" value="1"/>
</dbReference>
<evidence type="ECO:0008006" key="3">
    <source>
        <dbReference type="Google" id="ProtNLM"/>
    </source>
</evidence>
<dbReference type="RefSeq" id="WP_267847024.1">
    <property type="nucleotide sequence ID" value="NZ_JAPMXC010000001.1"/>
</dbReference>
<comment type="caution">
    <text evidence="1">The sequence shown here is derived from an EMBL/GenBank/DDBJ whole genome shotgun (WGS) entry which is preliminary data.</text>
</comment>